<evidence type="ECO:0000256" key="1">
    <source>
        <dbReference type="SAM" id="SignalP"/>
    </source>
</evidence>
<accession>S3L5Z0</accession>
<proteinExistence type="predicted"/>
<gene>
    <name evidence="2" type="ORF">HMPREF9194_00204</name>
</gene>
<dbReference type="EMBL" id="ATFF01000002">
    <property type="protein sequence ID" value="EPF32209.1"/>
    <property type="molecule type" value="Genomic_DNA"/>
</dbReference>
<reference evidence="2 3" key="1">
    <citation type="submission" date="2013-04" db="EMBL/GenBank/DDBJ databases">
        <title>The Genome Sequence of Treponema maltophilum ATCC 51939.</title>
        <authorList>
            <consortium name="The Broad Institute Genomics Platform"/>
            <person name="Earl A."/>
            <person name="Ward D."/>
            <person name="Feldgarden M."/>
            <person name="Gevers D."/>
            <person name="Leonetti C."/>
            <person name="Blanton J.M."/>
            <person name="Dewhirst F.E."/>
            <person name="Izard J."/>
            <person name="Walker B."/>
            <person name="Young S."/>
            <person name="Zeng Q."/>
            <person name="Gargeya S."/>
            <person name="Fitzgerald M."/>
            <person name="Haas B."/>
            <person name="Abouelleil A."/>
            <person name="Allen A.W."/>
            <person name="Alvarado L."/>
            <person name="Arachchi H.M."/>
            <person name="Berlin A.M."/>
            <person name="Chapman S.B."/>
            <person name="Gainer-Dewar J."/>
            <person name="Goldberg J."/>
            <person name="Griggs A."/>
            <person name="Gujja S."/>
            <person name="Hansen M."/>
            <person name="Howarth C."/>
            <person name="Imamovic A."/>
            <person name="Ireland A."/>
            <person name="Larimer J."/>
            <person name="McCowan C."/>
            <person name="Murphy C."/>
            <person name="Pearson M."/>
            <person name="Poon T.W."/>
            <person name="Priest M."/>
            <person name="Roberts A."/>
            <person name="Saif S."/>
            <person name="Shea T."/>
            <person name="Sisk P."/>
            <person name="Sykes S."/>
            <person name="Wortman J."/>
            <person name="Nusbaum C."/>
            <person name="Birren B."/>
        </authorList>
    </citation>
    <scope>NUCLEOTIDE SEQUENCE [LARGE SCALE GENOMIC DNA]</scope>
    <source>
        <strain evidence="2 3">ATCC 51939</strain>
    </source>
</reference>
<dbReference type="OrthoDB" id="353304at2"/>
<dbReference type="PATRIC" id="fig|1125699.3.peg.206"/>
<keyword evidence="1" id="KW-0732">Signal</keyword>
<dbReference type="RefSeq" id="WP_016524506.1">
    <property type="nucleotide sequence ID" value="NZ_KE332518.1"/>
</dbReference>
<sequence>MKKILSVLIALFVSILCSAQNFTIPKAALSIGKGDLVPSLVSGQVIYATGDAKANTGSSMHIPAELANGVVIVRYRVDYYYKNKIHSMYYQLLYSNIIPDLKFNQASMENPIPVEANEKLGIGNDTVFVVIRVADLDPHLVLCAQRLPLQIGPYWYYGEESLLAGTAKYLTFRPLLSKHDTIVFPDGILQSLEDIVTKTNSSGADTFPTVPIKIKTVMNAYPIQKHPIIDASEKIIQNQYLNNLNLEALVEFDGLKIHIYFPENFAQYFSTEYKLGDPIWFYGNIVYVMNNELHMYGRDFVLEDPDEIVIQRQNLIIQMSRQTENLQAAQKGEKEDSFVDVTQTIPKGGYATYKRFFIKDDATGKFNEDTANIEENHFDKNGNRVARMMWYDKTGMVRNTQTFKYDKKGRLVEICFYDSKMFKEDGRWKVDPKRSRIFNKDTTVYTDTKDGTDAVTTAVRYSYAPTTEHPDYIKHEKYNKAGKPIRSETIYEQDAAPASLCEYDKFGNILYKKDNTDKDFEYKFEYVYAGEKIIKGIGKNLLEGEVFEWTCEYDKKGNVIQKTYPNLVYNYRYNKSGKLIEMTCKDKYGNVKDRKIYRYDKKTGIQVLEIEDTDYDTFKICRFWYVEFSKNNWKDDLDPWLLAKELTE</sequence>
<dbReference type="STRING" id="1125699.HMPREF9194_00204"/>
<dbReference type="AlphaFoldDB" id="S3L5Z0"/>
<comment type="caution">
    <text evidence="2">The sequence shown here is derived from an EMBL/GenBank/DDBJ whole genome shotgun (WGS) entry which is preliminary data.</text>
</comment>
<keyword evidence="3" id="KW-1185">Reference proteome</keyword>
<feature type="chain" id="PRO_5004511457" evidence="1">
    <location>
        <begin position="20"/>
        <end position="648"/>
    </location>
</feature>
<name>S3L5Z0_TREMA</name>
<dbReference type="Gene3D" id="2.180.10.10">
    <property type="entry name" value="RHS repeat-associated core"/>
    <property type="match status" value="1"/>
</dbReference>
<organism evidence="2 3">
    <name type="scientific">Treponema maltophilum ATCC 51939</name>
    <dbReference type="NCBI Taxonomy" id="1125699"/>
    <lineage>
        <taxon>Bacteria</taxon>
        <taxon>Pseudomonadati</taxon>
        <taxon>Spirochaetota</taxon>
        <taxon>Spirochaetia</taxon>
        <taxon>Spirochaetales</taxon>
        <taxon>Treponemataceae</taxon>
        <taxon>Treponema</taxon>
    </lineage>
</organism>
<dbReference type="HOGENOM" id="CLU_421466_0_0_12"/>
<dbReference type="Proteomes" id="UP000014541">
    <property type="component" value="Unassembled WGS sequence"/>
</dbReference>
<evidence type="ECO:0000313" key="2">
    <source>
        <dbReference type="EMBL" id="EPF32209.1"/>
    </source>
</evidence>
<feature type="signal peptide" evidence="1">
    <location>
        <begin position="1"/>
        <end position="19"/>
    </location>
</feature>
<evidence type="ECO:0000313" key="3">
    <source>
        <dbReference type="Proteomes" id="UP000014541"/>
    </source>
</evidence>
<dbReference type="eggNOG" id="ENOG5031DDI">
    <property type="taxonomic scope" value="Bacteria"/>
</dbReference>
<protein>
    <submittedName>
        <fullName evidence="2">YD repeat (Two copies)</fullName>
    </submittedName>
</protein>